<dbReference type="Gene3D" id="2.160.20.10">
    <property type="entry name" value="Single-stranded right-handed beta-helix, Pectin lyase-like"/>
    <property type="match status" value="2"/>
</dbReference>
<dbReference type="InterPro" id="IPR039448">
    <property type="entry name" value="Beta_helix"/>
</dbReference>
<evidence type="ECO:0000313" key="5">
    <source>
        <dbReference type="Proteomes" id="UP000245629"/>
    </source>
</evidence>
<reference evidence="5" key="1">
    <citation type="submission" date="2018-05" db="EMBL/GenBank/DDBJ databases">
        <title>Azospirillum thermophila sp. nov., a novel isolated from hot spring.</title>
        <authorList>
            <person name="Zhao Z."/>
        </authorList>
    </citation>
    <scope>NUCLEOTIDE SEQUENCE [LARGE SCALE GENOMIC DNA]</scope>
    <source>
        <strain evidence="5">CFH 70021</strain>
        <plasmid evidence="5">unnamed4</plasmid>
    </source>
</reference>
<dbReference type="SMART" id="SM00710">
    <property type="entry name" value="PbH1"/>
    <property type="match status" value="7"/>
</dbReference>
<gene>
    <name evidence="4" type="ORF">DEW08_29895</name>
</gene>
<name>A0A2S2D0K4_9PROT</name>
<evidence type="ECO:0000256" key="2">
    <source>
        <dbReference type="SAM" id="SignalP"/>
    </source>
</evidence>
<dbReference type="InterPro" id="IPR006626">
    <property type="entry name" value="PbH1"/>
</dbReference>
<dbReference type="Pfam" id="PF13229">
    <property type="entry name" value="Beta_helix"/>
    <property type="match status" value="1"/>
</dbReference>
<feature type="signal peptide" evidence="2">
    <location>
        <begin position="1"/>
        <end position="33"/>
    </location>
</feature>
<dbReference type="AlphaFoldDB" id="A0A2S2D0K4"/>
<keyword evidence="4" id="KW-0614">Plasmid</keyword>
<dbReference type="Proteomes" id="UP000245629">
    <property type="component" value="Plasmid unnamed4"/>
</dbReference>
<organism evidence="4 5">
    <name type="scientific">Azospirillum thermophilum</name>
    <dbReference type="NCBI Taxonomy" id="2202148"/>
    <lineage>
        <taxon>Bacteria</taxon>
        <taxon>Pseudomonadati</taxon>
        <taxon>Pseudomonadota</taxon>
        <taxon>Alphaproteobacteria</taxon>
        <taxon>Rhodospirillales</taxon>
        <taxon>Azospirillaceae</taxon>
        <taxon>Azospirillum</taxon>
    </lineage>
</organism>
<dbReference type="InterPro" id="IPR011050">
    <property type="entry name" value="Pectin_lyase_fold/virulence"/>
</dbReference>
<geneLocation type="plasmid" evidence="4 5">
    <name>unnamed4</name>
</geneLocation>
<feature type="region of interest" description="Disordered" evidence="1">
    <location>
        <begin position="591"/>
        <end position="618"/>
    </location>
</feature>
<evidence type="ECO:0000313" key="4">
    <source>
        <dbReference type="EMBL" id="AWK90228.1"/>
    </source>
</evidence>
<dbReference type="KEGG" id="azz:DEW08_29895"/>
<dbReference type="OrthoDB" id="7292168at2"/>
<keyword evidence="2" id="KW-0732">Signal</keyword>
<dbReference type="EMBL" id="CP029359">
    <property type="protein sequence ID" value="AWK90228.1"/>
    <property type="molecule type" value="Genomic_DNA"/>
</dbReference>
<protein>
    <submittedName>
        <fullName evidence="4">Right-handed parallel beta-helix repeat-containing protein</fullName>
    </submittedName>
</protein>
<dbReference type="PANTHER" id="PTHR36453:SF1">
    <property type="entry name" value="RIGHT HANDED BETA HELIX DOMAIN-CONTAINING PROTEIN"/>
    <property type="match status" value="1"/>
</dbReference>
<sequence length="658" mass="70733">MHGTGVRPVRLPPARSVLLLLAALCLTAGPAAAQERALYVAADGNDGWSGRLSRPSPDGRDGPFATLGRAVEASRAGGVKAIYLRRGTYRLDRTLVLGPQDDGLLLAAAQGESAVLSGGEPVGPLSPAGKGLVSAPMARDPGLDLFADGRRLRPATAENRNAGDPELADWFHGGPAAAGPHKRRFRFDGADLRPSDRSPGVRIQVLDRERMADDIRRIAALDPASREVELDRDAWYPLRDGTTYRVLGRPEDLRRPGQFAWDPGSGPNGGRLLLRPAGRTPGSVVVARLGTLLRLEGARSVSVRGLDFRDVPYDGKAVVVKGGGGHRFQANRFAGVGTAISLDGSSGNRLERNLMEDLGRTGIEMTGGSNDNRIVANTIRNVGEVTFFGGGIMASAASRTLIANNEIAGAARYGISIKNWNRDTISTDNVIEYNRITDTARVTADAGAIETLGRSDVDTRTVIRFNDIRRTGGLAVDASGRWLKRYKGFGIYLDDLTNGVRVEGNFLMDTGMAGVFIHGGDDNVVENNVAVLTRPNDRFVRLEWVPQAKEAGRLQNNRILRNVIEARVPVERYWDNISGGSPVVDYNVLSNAPRYRPPSDPPPGGDRPEANSLAADPQFVDPRAGNFALRAGSPAAAVGFRPIPWKRIGPEGWRPQDD</sequence>
<feature type="compositionally biased region" description="Pro residues" evidence="1">
    <location>
        <begin position="595"/>
        <end position="605"/>
    </location>
</feature>
<dbReference type="PANTHER" id="PTHR36453">
    <property type="entry name" value="SECRETED PROTEIN-RELATED"/>
    <property type="match status" value="1"/>
</dbReference>
<feature type="domain" description="Right handed beta helix" evidence="3">
    <location>
        <begin position="317"/>
        <end position="529"/>
    </location>
</feature>
<accession>A0A2S2D0K4</accession>
<proteinExistence type="predicted"/>
<evidence type="ECO:0000256" key="1">
    <source>
        <dbReference type="SAM" id="MobiDB-lite"/>
    </source>
</evidence>
<feature type="chain" id="PRO_5015682566" evidence="2">
    <location>
        <begin position="34"/>
        <end position="658"/>
    </location>
</feature>
<evidence type="ECO:0000259" key="3">
    <source>
        <dbReference type="Pfam" id="PF13229"/>
    </source>
</evidence>
<keyword evidence="5" id="KW-1185">Reference proteome</keyword>
<dbReference type="SUPFAM" id="SSF51126">
    <property type="entry name" value="Pectin lyase-like"/>
    <property type="match status" value="1"/>
</dbReference>
<dbReference type="InterPro" id="IPR012334">
    <property type="entry name" value="Pectin_lyas_fold"/>
</dbReference>